<dbReference type="AlphaFoldDB" id="A0A4Q4LYV1"/>
<protein>
    <submittedName>
        <fullName evidence="1">Uncharacterized protein</fullName>
    </submittedName>
</protein>
<dbReference type="EMBL" id="PDXA01000117">
    <property type="protein sequence ID" value="RYN21959.1"/>
    <property type="molecule type" value="Genomic_DNA"/>
</dbReference>
<dbReference type="Proteomes" id="UP000292402">
    <property type="component" value="Unassembled WGS sequence"/>
</dbReference>
<comment type="caution">
    <text evidence="1">The sequence shown here is derived from an EMBL/GenBank/DDBJ whole genome shotgun (WGS) entry which is preliminary data.</text>
</comment>
<accession>A0A4Q4LYV1</accession>
<sequence length="44" mass="5044">MQLDQTKATGREVFIRKRLTRVYPELSVSIVQAGADKIIAVRWV</sequence>
<organism evidence="1 2">
    <name type="scientific">Alternaria tenuissima</name>
    <dbReference type="NCBI Taxonomy" id="119927"/>
    <lineage>
        <taxon>Eukaryota</taxon>
        <taxon>Fungi</taxon>
        <taxon>Dikarya</taxon>
        <taxon>Ascomycota</taxon>
        <taxon>Pezizomycotina</taxon>
        <taxon>Dothideomycetes</taxon>
        <taxon>Pleosporomycetidae</taxon>
        <taxon>Pleosporales</taxon>
        <taxon>Pleosporineae</taxon>
        <taxon>Pleosporaceae</taxon>
        <taxon>Alternaria</taxon>
        <taxon>Alternaria sect. Alternaria</taxon>
        <taxon>Alternaria alternata complex</taxon>
    </lineage>
</organism>
<reference evidence="2" key="1">
    <citation type="journal article" date="2019" name="bioRxiv">
        <title>Genomics, evolutionary history and diagnostics of the Alternaria alternata species group including apple and Asian pear pathotypes.</title>
        <authorList>
            <person name="Armitage A.D."/>
            <person name="Cockerton H.M."/>
            <person name="Sreenivasaprasad S."/>
            <person name="Woodhall J.W."/>
            <person name="Lane C.R."/>
            <person name="Harrison R.J."/>
            <person name="Clarkson J.P."/>
        </authorList>
    </citation>
    <scope>NUCLEOTIDE SEQUENCE [LARGE SCALE GENOMIC DNA]</scope>
    <source>
        <strain evidence="2">FERA 1082</strain>
    </source>
</reference>
<evidence type="ECO:0000313" key="1">
    <source>
        <dbReference type="EMBL" id="RYN21959.1"/>
    </source>
</evidence>
<gene>
    <name evidence="1" type="ORF">AA0114_g12924</name>
</gene>
<evidence type="ECO:0000313" key="2">
    <source>
        <dbReference type="Proteomes" id="UP000292402"/>
    </source>
</evidence>
<proteinExistence type="predicted"/>
<name>A0A4Q4LYV1_9PLEO</name>